<feature type="compositionally biased region" description="Basic and acidic residues" evidence="10">
    <location>
        <begin position="208"/>
        <end position="220"/>
    </location>
</feature>
<gene>
    <name evidence="11" type="ORF">MELIAE_LOCUS180</name>
</gene>
<accession>A0A9P0FAL6</accession>
<evidence type="ECO:0000256" key="8">
    <source>
        <dbReference type="ARBA" id="ARBA00080323"/>
    </source>
</evidence>
<dbReference type="Gene3D" id="3.30.1490.120">
    <property type="entry name" value="RNA polymerase Rpb7-like, N-terminal domain"/>
    <property type="match status" value="1"/>
</dbReference>
<proteinExistence type="inferred from homology"/>
<evidence type="ECO:0000313" key="12">
    <source>
        <dbReference type="Proteomes" id="UP001154078"/>
    </source>
</evidence>
<dbReference type="PANTHER" id="PTHR12709:SF5">
    <property type="entry name" value="DNA-DIRECTED RNA POLYMERASE I SUBUNIT RPA43"/>
    <property type="match status" value="1"/>
</dbReference>
<comment type="subcellular location">
    <subcellularLocation>
        <location evidence="1">Nucleus</location>
        <location evidence="1">Nucleolus</location>
    </subcellularLocation>
</comment>
<evidence type="ECO:0000256" key="3">
    <source>
        <dbReference type="ARBA" id="ARBA00022478"/>
    </source>
</evidence>
<keyword evidence="5" id="KW-0804">Transcription</keyword>
<feature type="compositionally biased region" description="Polar residues" evidence="10">
    <location>
        <begin position="276"/>
        <end position="286"/>
    </location>
</feature>
<evidence type="ECO:0000256" key="4">
    <source>
        <dbReference type="ARBA" id="ARBA00022553"/>
    </source>
</evidence>
<protein>
    <recommendedName>
        <fullName evidence="7">DNA-directed RNA polymerase I subunit RPA43</fullName>
    </recommendedName>
    <alternativeName>
        <fullName evidence="9">DNA-directed RNA polymerase I subunit F</fullName>
    </alternativeName>
    <alternativeName>
        <fullName evidence="8">Twist neighbor protein</fullName>
    </alternativeName>
</protein>
<dbReference type="FunFam" id="3.30.1490.120:FF:000003">
    <property type="entry name" value="DNA-directed RNA polymerase I subunit RPA43"/>
    <property type="match status" value="1"/>
</dbReference>
<sequence>MAIKTSQMGAKQKFGISFDKKLLNQLKDNECSCVEVHQKTQHLALHPLQLENLNNSIKDTLNKGIARYNKKLEGILLGYQHIKLCGDTGAINFDSCFVHIDIQADFYLFKPNVDRILSGIVNKKSTDHVGVLVYSAFNVSLPKPADAEDWLGERVQIGSEVTFRVSFTDFESRLPYIRGEIISITENDSGISTSEEGGDKKKKNTKKKFNDKDNDEDTLKSPKKISFESSIIEETPKLKKKKRSSFSESDKEFKVPSPKKKRKKDMDNSLDELQKSMLQEQMSLLGSMNKKSKKSKKSKEEMDEVATKKEKKKKNKKNKDKKSKEDDEISLPDLNLNELFSRDISKSASKVDMADSQDKTIKKRHSSTSQLSYSFNLPSNSDLDESLKEESSKLKRKRSLSESFSPSKKKKKNFIKE</sequence>
<evidence type="ECO:0000256" key="1">
    <source>
        <dbReference type="ARBA" id="ARBA00004604"/>
    </source>
</evidence>
<dbReference type="GO" id="GO:0006362">
    <property type="term" value="P:transcription elongation by RNA polymerase I"/>
    <property type="evidence" value="ECO:0007669"/>
    <property type="project" value="TreeGrafter"/>
</dbReference>
<dbReference type="InterPro" id="IPR036898">
    <property type="entry name" value="RNA_pol_Rpb7-like_N_sf"/>
</dbReference>
<evidence type="ECO:0000256" key="7">
    <source>
        <dbReference type="ARBA" id="ARBA00073455"/>
    </source>
</evidence>
<dbReference type="Proteomes" id="UP001154078">
    <property type="component" value="Chromosome 1"/>
</dbReference>
<dbReference type="OrthoDB" id="10250504at2759"/>
<evidence type="ECO:0000256" key="5">
    <source>
        <dbReference type="ARBA" id="ARBA00023163"/>
    </source>
</evidence>
<dbReference type="EMBL" id="OV121132">
    <property type="protein sequence ID" value="CAH0545898.1"/>
    <property type="molecule type" value="Genomic_DNA"/>
</dbReference>
<organism evidence="11 12">
    <name type="scientific">Brassicogethes aeneus</name>
    <name type="common">Rape pollen beetle</name>
    <name type="synonym">Meligethes aeneus</name>
    <dbReference type="NCBI Taxonomy" id="1431903"/>
    <lineage>
        <taxon>Eukaryota</taxon>
        <taxon>Metazoa</taxon>
        <taxon>Ecdysozoa</taxon>
        <taxon>Arthropoda</taxon>
        <taxon>Hexapoda</taxon>
        <taxon>Insecta</taxon>
        <taxon>Pterygota</taxon>
        <taxon>Neoptera</taxon>
        <taxon>Endopterygota</taxon>
        <taxon>Coleoptera</taxon>
        <taxon>Polyphaga</taxon>
        <taxon>Cucujiformia</taxon>
        <taxon>Nitidulidae</taxon>
        <taxon>Meligethinae</taxon>
        <taxon>Brassicogethes</taxon>
    </lineage>
</organism>
<dbReference type="AlphaFoldDB" id="A0A9P0FAL6"/>
<evidence type="ECO:0000313" key="11">
    <source>
        <dbReference type="EMBL" id="CAH0545898.1"/>
    </source>
</evidence>
<dbReference type="Gene3D" id="2.40.50.1060">
    <property type="match status" value="1"/>
</dbReference>
<reference evidence="11" key="1">
    <citation type="submission" date="2021-12" db="EMBL/GenBank/DDBJ databases">
        <authorList>
            <person name="King R."/>
        </authorList>
    </citation>
    <scope>NUCLEOTIDE SEQUENCE</scope>
</reference>
<evidence type="ECO:0000256" key="2">
    <source>
        <dbReference type="ARBA" id="ARBA00005930"/>
    </source>
</evidence>
<dbReference type="InterPro" id="IPR045113">
    <property type="entry name" value="Rpb7-like"/>
</dbReference>
<feature type="compositionally biased region" description="Basic residues" evidence="10">
    <location>
        <begin position="407"/>
        <end position="417"/>
    </location>
</feature>
<dbReference type="GO" id="GO:0005736">
    <property type="term" value="C:RNA polymerase I complex"/>
    <property type="evidence" value="ECO:0007669"/>
    <property type="project" value="TreeGrafter"/>
</dbReference>
<evidence type="ECO:0000256" key="6">
    <source>
        <dbReference type="ARBA" id="ARBA00023242"/>
    </source>
</evidence>
<keyword evidence="6" id="KW-0539">Nucleus</keyword>
<evidence type="ECO:0000256" key="9">
    <source>
        <dbReference type="ARBA" id="ARBA00083123"/>
    </source>
</evidence>
<comment type="similarity">
    <text evidence="2">Belongs to the eukaryotic RPA43 RNA polymerase subunit family.</text>
</comment>
<dbReference type="GO" id="GO:0006352">
    <property type="term" value="P:DNA-templated transcription initiation"/>
    <property type="evidence" value="ECO:0007669"/>
    <property type="project" value="InterPro"/>
</dbReference>
<keyword evidence="3" id="KW-0240">DNA-directed RNA polymerase</keyword>
<dbReference type="PANTHER" id="PTHR12709">
    <property type="entry name" value="DNA-DIRECTED RNA POLYMERASE II, III"/>
    <property type="match status" value="1"/>
</dbReference>
<feature type="compositionally biased region" description="Basic residues" evidence="10">
    <location>
        <begin position="309"/>
        <end position="321"/>
    </location>
</feature>
<keyword evidence="12" id="KW-1185">Reference proteome</keyword>
<evidence type="ECO:0000256" key="10">
    <source>
        <dbReference type="SAM" id="MobiDB-lite"/>
    </source>
</evidence>
<feature type="region of interest" description="Disordered" evidence="10">
    <location>
        <begin position="189"/>
        <end position="417"/>
    </location>
</feature>
<name>A0A9P0FAL6_BRAAE</name>
<feature type="compositionally biased region" description="Polar residues" evidence="10">
    <location>
        <begin position="367"/>
        <end position="380"/>
    </location>
</feature>
<keyword evidence="4" id="KW-0597">Phosphoprotein</keyword>